<organism evidence="1 2">
    <name type="scientific">Peronospora matthiolae</name>
    <dbReference type="NCBI Taxonomy" id="2874970"/>
    <lineage>
        <taxon>Eukaryota</taxon>
        <taxon>Sar</taxon>
        <taxon>Stramenopiles</taxon>
        <taxon>Oomycota</taxon>
        <taxon>Peronosporomycetes</taxon>
        <taxon>Peronosporales</taxon>
        <taxon>Peronosporaceae</taxon>
        <taxon>Peronospora</taxon>
    </lineage>
</organism>
<reference evidence="1" key="1">
    <citation type="submission" date="2024-01" db="EMBL/GenBank/DDBJ databases">
        <authorList>
            <person name="Webb A."/>
        </authorList>
    </citation>
    <scope>NUCLEOTIDE SEQUENCE</scope>
    <source>
        <strain evidence="1">Pm1</strain>
    </source>
</reference>
<dbReference type="Proteomes" id="UP001162060">
    <property type="component" value="Unassembled WGS sequence"/>
</dbReference>
<evidence type="ECO:0008006" key="3">
    <source>
        <dbReference type="Google" id="ProtNLM"/>
    </source>
</evidence>
<dbReference type="AlphaFoldDB" id="A0AAV1TNU6"/>
<gene>
    <name evidence="1" type="ORF">PM001_LOCUS7814</name>
</gene>
<sequence>MQAPPKDKMDDMTRLDAAVLVKAISSLGLQSALTIADVRMNVNLSGTNVRINVSLSGTDVAPRKLSAVSLRPDRLAAVEANQTS</sequence>
<protein>
    <recommendedName>
        <fullName evidence="3">MIP18 family-like domain-containing protein</fullName>
    </recommendedName>
</protein>
<name>A0AAV1TNU6_9STRA</name>
<dbReference type="EMBL" id="CAKLBY020000066">
    <property type="protein sequence ID" value="CAK7922643.1"/>
    <property type="molecule type" value="Genomic_DNA"/>
</dbReference>
<evidence type="ECO:0000313" key="2">
    <source>
        <dbReference type="Proteomes" id="UP001162060"/>
    </source>
</evidence>
<comment type="caution">
    <text evidence="1">The sequence shown here is derived from an EMBL/GenBank/DDBJ whole genome shotgun (WGS) entry which is preliminary data.</text>
</comment>
<accession>A0AAV1TNU6</accession>
<evidence type="ECO:0000313" key="1">
    <source>
        <dbReference type="EMBL" id="CAK7922643.1"/>
    </source>
</evidence>
<proteinExistence type="predicted"/>